<feature type="transmembrane region" description="Helical" evidence="6">
    <location>
        <begin position="287"/>
        <end position="304"/>
    </location>
</feature>
<proteinExistence type="predicted"/>
<evidence type="ECO:0000256" key="1">
    <source>
        <dbReference type="ARBA" id="ARBA00004141"/>
    </source>
</evidence>
<evidence type="ECO:0000256" key="4">
    <source>
        <dbReference type="ARBA" id="ARBA00023136"/>
    </source>
</evidence>
<dbReference type="Gene3D" id="1.25.40.10">
    <property type="entry name" value="Tetratricopeptide repeat domain"/>
    <property type="match status" value="1"/>
</dbReference>
<dbReference type="Proteomes" id="UP000272193">
    <property type="component" value="Unassembled WGS sequence"/>
</dbReference>
<evidence type="ECO:0000256" key="2">
    <source>
        <dbReference type="ARBA" id="ARBA00022692"/>
    </source>
</evidence>
<feature type="transmembrane region" description="Helical" evidence="6">
    <location>
        <begin position="114"/>
        <end position="136"/>
    </location>
</feature>
<dbReference type="PANTHER" id="PTHR37422">
    <property type="entry name" value="TEICHURONIC ACID BIOSYNTHESIS PROTEIN TUAE"/>
    <property type="match status" value="1"/>
</dbReference>
<gene>
    <name evidence="8" type="ORF">EDC62_1287</name>
</gene>
<feature type="transmembrane region" description="Helical" evidence="6">
    <location>
        <begin position="167"/>
        <end position="188"/>
    </location>
</feature>
<dbReference type="InterPro" id="IPR011990">
    <property type="entry name" value="TPR-like_helical_dom_sf"/>
</dbReference>
<feature type="transmembrane region" description="Helical" evidence="6">
    <location>
        <begin position="404"/>
        <end position="424"/>
    </location>
</feature>
<evidence type="ECO:0000256" key="3">
    <source>
        <dbReference type="ARBA" id="ARBA00022989"/>
    </source>
</evidence>
<feature type="transmembrane region" description="Helical" evidence="6">
    <location>
        <begin position="85"/>
        <end position="102"/>
    </location>
</feature>
<keyword evidence="8" id="KW-0436">Ligase</keyword>
<dbReference type="OrthoDB" id="8576060at2"/>
<dbReference type="InterPro" id="IPR007016">
    <property type="entry name" value="O-antigen_ligase-rel_domated"/>
</dbReference>
<evidence type="ECO:0000313" key="8">
    <source>
        <dbReference type="EMBL" id="RPE70797.1"/>
    </source>
</evidence>
<keyword evidence="9" id="KW-1185">Reference proteome</keyword>
<feature type="transmembrane region" description="Helical" evidence="6">
    <location>
        <begin position="478"/>
        <end position="497"/>
    </location>
</feature>
<dbReference type="RefSeq" id="WP_124221749.1">
    <property type="nucleotide sequence ID" value="NZ_RKQL01000002.1"/>
</dbReference>
<feature type="domain" description="O-antigen ligase-related" evidence="7">
    <location>
        <begin position="241"/>
        <end position="413"/>
    </location>
</feature>
<feature type="transmembrane region" description="Helical" evidence="6">
    <location>
        <begin position="142"/>
        <end position="160"/>
    </location>
</feature>
<feature type="transmembrane region" description="Helical" evidence="6">
    <location>
        <begin position="517"/>
        <end position="536"/>
    </location>
</feature>
<evidence type="ECO:0000259" key="7">
    <source>
        <dbReference type="Pfam" id="PF04932"/>
    </source>
</evidence>
<dbReference type="Pfam" id="PF04932">
    <property type="entry name" value="Wzy_C"/>
    <property type="match status" value="1"/>
</dbReference>
<dbReference type="SUPFAM" id="SSF48452">
    <property type="entry name" value="TPR-like"/>
    <property type="match status" value="1"/>
</dbReference>
<organism evidence="8 9">
    <name type="scientific">Tibeticola sediminis</name>
    <dbReference type="NCBI Taxonomy" id="1917811"/>
    <lineage>
        <taxon>Bacteria</taxon>
        <taxon>Pseudomonadati</taxon>
        <taxon>Pseudomonadota</taxon>
        <taxon>Betaproteobacteria</taxon>
        <taxon>Burkholderiales</taxon>
        <taxon>Comamonadaceae</taxon>
        <taxon>Tibeticola</taxon>
    </lineage>
</organism>
<keyword evidence="3 6" id="KW-1133">Transmembrane helix</keyword>
<name>A0A3N4V150_9BURK</name>
<keyword evidence="2 6" id="KW-0812">Transmembrane</keyword>
<feature type="transmembrane region" description="Helical" evidence="6">
    <location>
        <begin position="256"/>
        <end position="275"/>
    </location>
</feature>
<comment type="caution">
    <text evidence="8">The sequence shown here is derived from an EMBL/GenBank/DDBJ whole genome shotgun (WGS) entry which is preliminary data.</text>
</comment>
<feature type="transmembrane region" description="Helical" evidence="6">
    <location>
        <begin position="55"/>
        <end position="73"/>
    </location>
</feature>
<protein>
    <submittedName>
        <fullName evidence="8">O-antigen ligase</fullName>
    </submittedName>
</protein>
<dbReference type="GO" id="GO:0016874">
    <property type="term" value="F:ligase activity"/>
    <property type="evidence" value="ECO:0007669"/>
    <property type="project" value="UniProtKB-KW"/>
</dbReference>
<reference evidence="8 9" key="1">
    <citation type="submission" date="2018-11" db="EMBL/GenBank/DDBJ databases">
        <title>Genomic Encyclopedia of Type Strains, Phase IV (KMG-IV): sequencing the most valuable type-strain genomes for metagenomic binning, comparative biology and taxonomic classification.</title>
        <authorList>
            <person name="Goeker M."/>
        </authorList>
    </citation>
    <scope>NUCLEOTIDE SEQUENCE [LARGE SCALE GENOMIC DNA]</scope>
    <source>
        <strain evidence="8 9">DSM 101684</strain>
    </source>
</reference>
<dbReference type="InterPro" id="IPR051533">
    <property type="entry name" value="WaaL-like"/>
</dbReference>
<evidence type="ECO:0000256" key="5">
    <source>
        <dbReference type="SAM" id="MobiDB-lite"/>
    </source>
</evidence>
<comment type="subcellular location">
    <subcellularLocation>
        <location evidence="1">Membrane</location>
        <topology evidence="1">Multi-pass membrane protein</topology>
    </subcellularLocation>
</comment>
<evidence type="ECO:0000256" key="6">
    <source>
        <dbReference type="SAM" id="Phobius"/>
    </source>
</evidence>
<accession>A0A3N4V150</accession>
<keyword evidence="4 6" id="KW-0472">Membrane</keyword>
<dbReference type="GO" id="GO:0016020">
    <property type="term" value="C:membrane"/>
    <property type="evidence" value="ECO:0007669"/>
    <property type="project" value="UniProtKB-SubCell"/>
</dbReference>
<feature type="region of interest" description="Disordered" evidence="5">
    <location>
        <begin position="1"/>
        <end position="23"/>
    </location>
</feature>
<sequence length="780" mass="84354">MARKQAHGAPTSNATLAPKRASAAAVDLPNQAAPLGASAAPARAARHGSPLPDDGGATVVMALTLVLAPALGVPSEEMLQDTLKSMIVAWGTLIAATLFFWAQRSRTEPLRWHGAVWLPLALMGWALGSMAWSHTYLAGVEAIRWAILALLLWLTLQLADGPRVDRLLLGVHAGAVVASVWAALQFWVDFSGFPQGPNPASTFVNRNFFAEFAVCTLPFSALLMLRTPAGARRWLWAASTGLTLVAVLMTGTRSALLALVFAAVALPLALWRYQAALAASGWRGRELGQAAGVVLGVVLVLGFIPTGNPKLLEENRVEHRGVTAIERALARSRSMTEAEEYTQRSFSMRWGMWKATTRMALAHPLTGVGAGAWEVEIPRYLPRGSQLETDYYAHNELLQLLAEYGLVGLLFLLALLGWLATAAWRTWSRALPDRAASDAPHGQDATGDGVLRAFTLLGLGMFLIVSNAGFPWRLASTGAWFALALGLLAATDARGFAAGDGGSLARLGARALPWSPVRSRLALAALGLALALAAYISQQAAEAERKIVYAVKIALTISQSGAYNDPRWDGLKREMLQSLREGIAINPHYRKITPMAADEMARWGDWANATWVWESVLASRPYVVALLANVARGYAQMGQIDKAVVLLMRARDIQPEAPSLDSLEVILLSRSGREVEAYSLAKRLVEQGRYDFDLLNGAYVLGGRAKDWPLALRALELRTQRWPQYAIDGFLKSGDIWAADNSVHDEAKALAAYRAALAAALPEQKGAVRDRIPEPYRSRL</sequence>
<evidence type="ECO:0000313" key="9">
    <source>
        <dbReference type="Proteomes" id="UP000272193"/>
    </source>
</evidence>
<dbReference type="EMBL" id="RKQL01000002">
    <property type="protein sequence ID" value="RPE70797.1"/>
    <property type="molecule type" value="Genomic_DNA"/>
</dbReference>
<feature type="transmembrane region" description="Helical" evidence="6">
    <location>
        <begin position="208"/>
        <end position="225"/>
    </location>
</feature>
<dbReference type="AlphaFoldDB" id="A0A3N4V150"/>
<dbReference type="PANTHER" id="PTHR37422:SF13">
    <property type="entry name" value="LIPOPOLYSACCHARIDE BIOSYNTHESIS PROTEIN PA4999-RELATED"/>
    <property type="match status" value="1"/>
</dbReference>
<feature type="transmembrane region" description="Helical" evidence="6">
    <location>
        <begin position="450"/>
        <end position="472"/>
    </location>
</feature>